<organism evidence="2 3">
    <name type="scientific">Ficus carica</name>
    <name type="common">Common fig</name>
    <dbReference type="NCBI Taxonomy" id="3494"/>
    <lineage>
        <taxon>Eukaryota</taxon>
        <taxon>Viridiplantae</taxon>
        <taxon>Streptophyta</taxon>
        <taxon>Embryophyta</taxon>
        <taxon>Tracheophyta</taxon>
        <taxon>Spermatophyta</taxon>
        <taxon>Magnoliopsida</taxon>
        <taxon>eudicotyledons</taxon>
        <taxon>Gunneridae</taxon>
        <taxon>Pentapetalae</taxon>
        <taxon>rosids</taxon>
        <taxon>fabids</taxon>
        <taxon>Rosales</taxon>
        <taxon>Moraceae</taxon>
        <taxon>Ficeae</taxon>
        <taxon>Ficus</taxon>
    </lineage>
</organism>
<protein>
    <recommendedName>
        <fullName evidence="4">Secreted protein</fullName>
    </recommendedName>
</protein>
<feature type="chain" id="PRO_5041718535" description="Secreted protein" evidence="1">
    <location>
        <begin position="21"/>
        <end position="101"/>
    </location>
</feature>
<dbReference type="Proteomes" id="UP001187192">
    <property type="component" value="Unassembled WGS sequence"/>
</dbReference>
<keyword evidence="1" id="KW-0732">Signal</keyword>
<evidence type="ECO:0008006" key="4">
    <source>
        <dbReference type="Google" id="ProtNLM"/>
    </source>
</evidence>
<evidence type="ECO:0000313" key="2">
    <source>
        <dbReference type="EMBL" id="GMN58642.1"/>
    </source>
</evidence>
<dbReference type="AlphaFoldDB" id="A0AA88J0L8"/>
<proteinExistence type="predicted"/>
<comment type="caution">
    <text evidence="2">The sequence shown here is derived from an EMBL/GenBank/DDBJ whole genome shotgun (WGS) entry which is preliminary data.</text>
</comment>
<name>A0AA88J0L8_FICCA</name>
<sequence length="101" mass="11468">MFTVLPTIAHLLLHSSFVYCAPNARPSAASQCLRLLCSQPSPICCFIVHSFTVLLPLSHVLLQWRSPFFLYVLWVFKLNIFDSLNALVPTVCSIFPRVEFL</sequence>
<evidence type="ECO:0000256" key="1">
    <source>
        <dbReference type="SAM" id="SignalP"/>
    </source>
</evidence>
<accession>A0AA88J0L8</accession>
<keyword evidence="3" id="KW-1185">Reference proteome</keyword>
<reference evidence="2" key="1">
    <citation type="submission" date="2023-07" db="EMBL/GenBank/DDBJ databases">
        <title>draft genome sequence of fig (Ficus carica).</title>
        <authorList>
            <person name="Takahashi T."/>
            <person name="Nishimura K."/>
        </authorList>
    </citation>
    <scope>NUCLEOTIDE SEQUENCE</scope>
</reference>
<evidence type="ECO:0000313" key="3">
    <source>
        <dbReference type="Proteomes" id="UP001187192"/>
    </source>
</evidence>
<gene>
    <name evidence="2" type="ORF">TIFTF001_027745</name>
</gene>
<dbReference type="EMBL" id="BTGU01000080">
    <property type="protein sequence ID" value="GMN58642.1"/>
    <property type="molecule type" value="Genomic_DNA"/>
</dbReference>
<feature type="signal peptide" evidence="1">
    <location>
        <begin position="1"/>
        <end position="20"/>
    </location>
</feature>